<reference evidence="6" key="1">
    <citation type="submission" date="2021-07" db="EMBL/GenBank/DDBJ databases">
        <title>Shewanella sp. YLB-07 whole genome sequence.</title>
        <authorList>
            <person name="Yu L."/>
        </authorList>
    </citation>
    <scope>NUCLEOTIDE SEQUENCE</scope>
    <source>
        <strain evidence="6">YLB-08</strain>
    </source>
</reference>
<proteinExistence type="predicted"/>
<dbReference type="PANTHER" id="PTHR33447">
    <property type="entry name" value="GLUTATHIONE GAMMA-GLUTAMYLCYSTEINYLTRANSFERASE"/>
    <property type="match status" value="1"/>
</dbReference>
<organism evidence="6 7">
    <name type="scientific">Shewanella eurypsychrophilus</name>
    <dbReference type="NCBI Taxonomy" id="2593656"/>
    <lineage>
        <taxon>Bacteria</taxon>
        <taxon>Pseudomonadati</taxon>
        <taxon>Pseudomonadota</taxon>
        <taxon>Gammaproteobacteria</taxon>
        <taxon>Alteromonadales</taxon>
        <taxon>Shewanellaceae</taxon>
        <taxon>Shewanella</taxon>
    </lineage>
</organism>
<dbReference type="EC" id="2.3.2.15" evidence="1"/>
<accession>A0ABX8S483</accession>
<evidence type="ECO:0000313" key="6">
    <source>
        <dbReference type="EMBL" id="QXP44810.1"/>
    </source>
</evidence>
<feature type="domain" description="Peptidase C83" evidence="5">
    <location>
        <begin position="16"/>
        <end position="271"/>
    </location>
</feature>
<dbReference type="InterPro" id="IPR038156">
    <property type="entry name" value="PCS_N_sf"/>
</dbReference>
<dbReference type="Gene3D" id="3.90.70.30">
    <property type="entry name" value="Phytochelatin synthase, N-terminal domain"/>
    <property type="match status" value="1"/>
</dbReference>
<dbReference type="Pfam" id="PF05023">
    <property type="entry name" value="Phytochelatin"/>
    <property type="match status" value="1"/>
</dbReference>
<gene>
    <name evidence="6" type="ORF">FM038_25495</name>
</gene>
<dbReference type="InterPro" id="IPR038765">
    <property type="entry name" value="Papain-like_cys_pep_sf"/>
</dbReference>
<keyword evidence="3" id="KW-0808">Transferase</keyword>
<keyword evidence="2" id="KW-0104">Cadmium</keyword>
<evidence type="ECO:0000256" key="2">
    <source>
        <dbReference type="ARBA" id="ARBA00022539"/>
    </source>
</evidence>
<dbReference type="EMBL" id="CP045503">
    <property type="protein sequence ID" value="QXP44810.1"/>
    <property type="molecule type" value="Genomic_DNA"/>
</dbReference>
<evidence type="ECO:0000313" key="7">
    <source>
        <dbReference type="Proteomes" id="UP000316416"/>
    </source>
</evidence>
<dbReference type="Proteomes" id="UP000316416">
    <property type="component" value="Chromosome"/>
</dbReference>
<evidence type="ECO:0000259" key="5">
    <source>
        <dbReference type="PROSITE" id="PS51443"/>
    </source>
</evidence>
<dbReference type="PANTHER" id="PTHR33447:SF20">
    <property type="entry name" value="GLUTATHIONE GAMMA-GLUTAMYLCYSTEINYLTRANSFERASE"/>
    <property type="match status" value="1"/>
</dbReference>
<keyword evidence="4" id="KW-0479">Metal-binding</keyword>
<evidence type="ECO:0000256" key="1">
    <source>
        <dbReference type="ARBA" id="ARBA00012468"/>
    </source>
</evidence>
<dbReference type="RefSeq" id="WP_142874063.1">
    <property type="nucleotide sequence ID" value="NZ_CP045503.2"/>
</dbReference>
<keyword evidence="7" id="KW-1185">Reference proteome</keyword>
<name>A0ABX8S483_9GAMM</name>
<protein>
    <recommendedName>
        <fullName evidence="1">glutathione gamma-glutamylcysteinyltransferase</fullName>
        <ecNumber evidence="1">2.3.2.15</ecNumber>
    </recommendedName>
</protein>
<evidence type="ECO:0000256" key="3">
    <source>
        <dbReference type="ARBA" id="ARBA00022679"/>
    </source>
</evidence>
<sequence length="271" mass="30376">MNNTIRRTLVILLFFSIFYLIVNVPAYATPVVNWNSSDGINRLINSNVKGDFFSLAPHFEGQENKVYCGVASMTIILNALRVANDSHDITPDESIISPEDRRYFRQKNWSPLFNRYSQNTVVTQSPKSRLEIMGKPRIKQGHQATSDYGLGLSDLAGLAKNHGLHVRTYYVEGMMAKDQAVQAQQKSELVSALKHTNTYAIINYTRVVLKQKGSGHFSPAAAYDKASDSFLIMDVSNTFQNWVWVDSDTLFEAMAAKDNGHSRGFVVLSEA</sequence>
<dbReference type="InterPro" id="IPR040409">
    <property type="entry name" value="PCS-like"/>
</dbReference>
<dbReference type="SUPFAM" id="SSF54001">
    <property type="entry name" value="Cysteine proteinases"/>
    <property type="match status" value="1"/>
</dbReference>
<dbReference type="InterPro" id="IPR007719">
    <property type="entry name" value="PCS_N"/>
</dbReference>
<evidence type="ECO:0000256" key="4">
    <source>
        <dbReference type="ARBA" id="ARBA00022723"/>
    </source>
</evidence>
<dbReference type="PROSITE" id="PS51443">
    <property type="entry name" value="PCS"/>
    <property type="match status" value="1"/>
</dbReference>